<dbReference type="AlphaFoldDB" id="A0A1X0KHC1"/>
<keyword evidence="2" id="KW-1185">Reference proteome</keyword>
<dbReference type="STRING" id="1783.BST44_08260"/>
<dbReference type="OrthoDB" id="9952953at2"/>
<evidence type="ECO:0000313" key="1">
    <source>
        <dbReference type="EMBL" id="ORB74668.1"/>
    </source>
</evidence>
<sequence>MKHAANPQDARHRYIDILRSLNPDEVLSKRLDEIENFPRVTVTRADVHDVVAQKLEGAPEVIVDALTTELDEQLGLVGEHNMTTALRPDTVKPWIEMQIDGALGDDGFQQIVQRRLHVT</sequence>
<dbReference type="EMBL" id="MVIJ01000009">
    <property type="protein sequence ID" value="ORB74668.1"/>
    <property type="molecule type" value="Genomic_DNA"/>
</dbReference>
<organism evidence="1 2">
    <name type="scientific">Mycobacterium scrofulaceum</name>
    <dbReference type="NCBI Taxonomy" id="1783"/>
    <lineage>
        <taxon>Bacteria</taxon>
        <taxon>Bacillati</taxon>
        <taxon>Actinomycetota</taxon>
        <taxon>Actinomycetes</taxon>
        <taxon>Mycobacteriales</taxon>
        <taxon>Mycobacteriaceae</taxon>
        <taxon>Mycobacterium</taxon>
    </lineage>
</organism>
<evidence type="ECO:0000313" key="2">
    <source>
        <dbReference type="Proteomes" id="UP000192601"/>
    </source>
</evidence>
<name>A0A1X0KHC1_MYCSC</name>
<gene>
    <name evidence="1" type="ORF">BST44_08260</name>
</gene>
<reference evidence="1 2" key="1">
    <citation type="submission" date="2017-02" db="EMBL/GenBank/DDBJ databases">
        <title>The new phylogeny of genus Mycobacterium.</title>
        <authorList>
            <person name="Tortoli E."/>
            <person name="Trovato A."/>
            <person name="Cirillo D.M."/>
        </authorList>
    </citation>
    <scope>NUCLEOTIDE SEQUENCE [LARGE SCALE GENOMIC DNA]</scope>
    <source>
        <strain evidence="1 2">DSM 43992</strain>
    </source>
</reference>
<proteinExistence type="predicted"/>
<comment type="caution">
    <text evidence="1">The sequence shown here is derived from an EMBL/GenBank/DDBJ whole genome shotgun (WGS) entry which is preliminary data.</text>
</comment>
<dbReference type="Proteomes" id="UP000192601">
    <property type="component" value="Unassembled WGS sequence"/>
</dbReference>
<protein>
    <submittedName>
        <fullName evidence="1">Uncharacterized protein</fullName>
    </submittedName>
</protein>
<dbReference type="RefSeq" id="WP_083176495.1">
    <property type="nucleotide sequence ID" value="NZ_MVIJ01000009.1"/>
</dbReference>
<accession>A0A1X0KHC1</accession>